<dbReference type="Proteomes" id="UP000499080">
    <property type="component" value="Unassembled WGS sequence"/>
</dbReference>
<accession>A0A4Y2DI00</accession>
<organism evidence="1 2">
    <name type="scientific">Araneus ventricosus</name>
    <name type="common">Orbweaver spider</name>
    <name type="synonym">Epeira ventricosa</name>
    <dbReference type="NCBI Taxonomy" id="182803"/>
    <lineage>
        <taxon>Eukaryota</taxon>
        <taxon>Metazoa</taxon>
        <taxon>Ecdysozoa</taxon>
        <taxon>Arthropoda</taxon>
        <taxon>Chelicerata</taxon>
        <taxon>Arachnida</taxon>
        <taxon>Araneae</taxon>
        <taxon>Araneomorphae</taxon>
        <taxon>Entelegynae</taxon>
        <taxon>Araneoidea</taxon>
        <taxon>Araneidae</taxon>
        <taxon>Araneus</taxon>
    </lineage>
</organism>
<keyword evidence="2" id="KW-1185">Reference proteome</keyword>
<sequence length="92" mass="10327">MNQQVKGTQVGTARRMAFESIKICSLHTAERRIGRGKPTPSRFLLDIHHRPVPVPLEGFLADRFHFQPKRFGGSFTGRTVPTALTGREARSL</sequence>
<dbReference type="EMBL" id="BGPR01000356">
    <property type="protein sequence ID" value="GBM15205.1"/>
    <property type="molecule type" value="Genomic_DNA"/>
</dbReference>
<name>A0A4Y2DI00_ARAVE</name>
<comment type="caution">
    <text evidence="1">The sequence shown here is derived from an EMBL/GenBank/DDBJ whole genome shotgun (WGS) entry which is preliminary data.</text>
</comment>
<reference evidence="1 2" key="1">
    <citation type="journal article" date="2019" name="Sci. Rep.">
        <title>Orb-weaving spider Araneus ventricosus genome elucidates the spidroin gene catalogue.</title>
        <authorList>
            <person name="Kono N."/>
            <person name="Nakamura H."/>
            <person name="Ohtoshi R."/>
            <person name="Moran D.A.P."/>
            <person name="Shinohara A."/>
            <person name="Yoshida Y."/>
            <person name="Fujiwara M."/>
            <person name="Mori M."/>
            <person name="Tomita M."/>
            <person name="Arakawa K."/>
        </authorList>
    </citation>
    <scope>NUCLEOTIDE SEQUENCE [LARGE SCALE GENOMIC DNA]</scope>
</reference>
<gene>
    <name evidence="1" type="ORF">AVEN_39117_1</name>
</gene>
<protein>
    <submittedName>
        <fullName evidence="1">Uncharacterized protein</fullName>
    </submittedName>
</protein>
<evidence type="ECO:0000313" key="2">
    <source>
        <dbReference type="Proteomes" id="UP000499080"/>
    </source>
</evidence>
<proteinExistence type="predicted"/>
<dbReference type="AlphaFoldDB" id="A0A4Y2DI00"/>
<evidence type="ECO:0000313" key="1">
    <source>
        <dbReference type="EMBL" id="GBM15205.1"/>
    </source>
</evidence>